<gene>
    <name evidence="3" type="ORF">KC980_00790</name>
</gene>
<comment type="similarity">
    <text evidence="1">Belongs to the metallophosphoesterase superfamily. YfcE family.</text>
</comment>
<feature type="domain" description="Calcineurin-like phosphoesterase" evidence="2">
    <location>
        <begin position="118"/>
        <end position="219"/>
    </location>
</feature>
<protein>
    <submittedName>
        <fullName evidence="3">Metallophosphoesterase family protein</fullName>
    </submittedName>
</protein>
<dbReference type="EMBL" id="JAGQNX010000021">
    <property type="protein sequence ID" value="MCA9308026.1"/>
    <property type="molecule type" value="Genomic_DNA"/>
</dbReference>
<dbReference type="SUPFAM" id="SSF56300">
    <property type="entry name" value="Metallo-dependent phosphatases"/>
    <property type="match status" value="1"/>
</dbReference>
<comment type="caution">
    <text evidence="3">The sequence shown here is derived from an EMBL/GenBank/DDBJ whole genome shotgun (WGS) entry which is preliminary data.</text>
</comment>
<dbReference type="InterPro" id="IPR024654">
    <property type="entry name" value="Calcineurin-like_PHP_lpxH"/>
</dbReference>
<organism evidence="3 4">
    <name type="scientific">candidate division WWE3 bacterium</name>
    <dbReference type="NCBI Taxonomy" id="2053526"/>
    <lineage>
        <taxon>Bacteria</taxon>
        <taxon>Katanobacteria</taxon>
    </lineage>
</organism>
<reference evidence="3" key="2">
    <citation type="journal article" date="2021" name="Microbiome">
        <title>Successional dynamics and alternative stable states in a saline activated sludge microbial community over 9 years.</title>
        <authorList>
            <person name="Wang Y."/>
            <person name="Ye J."/>
            <person name="Ju F."/>
            <person name="Liu L."/>
            <person name="Boyd J.A."/>
            <person name="Deng Y."/>
            <person name="Parks D.H."/>
            <person name="Jiang X."/>
            <person name="Yin X."/>
            <person name="Woodcroft B.J."/>
            <person name="Tyson G.W."/>
            <person name="Hugenholtz P."/>
            <person name="Polz M.F."/>
            <person name="Zhang T."/>
        </authorList>
    </citation>
    <scope>NUCLEOTIDE SEQUENCE</scope>
    <source>
        <strain evidence="3">HKST-UBA79</strain>
    </source>
</reference>
<evidence type="ECO:0000256" key="1">
    <source>
        <dbReference type="ARBA" id="ARBA00008950"/>
    </source>
</evidence>
<proteinExistence type="inferred from homology"/>
<dbReference type="InterPro" id="IPR029052">
    <property type="entry name" value="Metallo-depent_PP-like"/>
</dbReference>
<evidence type="ECO:0000259" key="2">
    <source>
        <dbReference type="Pfam" id="PF12850"/>
    </source>
</evidence>
<name>A0A955J1R3_UNCKA</name>
<dbReference type="Pfam" id="PF12850">
    <property type="entry name" value="Metallophos_2"/>
    <property type="match status" value="1"/>
</dbReference>
<sequence length="356" mass="39435">MSRNKSNKSTSFFKRSIRIFMSIAVLTALILGISFSIKSLSELNSTSLVTMSSPYFEQAGISSHQVGVVAGALAARIQKTELSTVDADNVSTIVDTSDVDHVSEDPLEIPHTEEPVISVGVLADSHSDNINYNKALIQLTTVHDVDVLIHLGDHTDLGLLDALQASYDLLKATKLPFYAVPGDRDLYDSVGPDNFKQVFGHDYHVFTLKGYKFIMLNNSAQYTLIDTETIQQFKADIVDADFVFLSQPLYYPDDNIAFSKKIMGYDGDGNKVLLIREQALELLEIIRDSDVRAIVAAEQHISSTNIDPVKSSLKHMVVGAITSRINNISQSVLQKPRYSILNIYADDTFKLQEEIL</sequence>
<reference evidence="3" key="1">
    <citation type="submission" date="2020-04" db="EMBL/GenBank/DDBJ databases">
        <authorList>
            <person name="Zhang T."/>
        </authorList>
    </citation>
    <scope>NUCLEOTIDE SEQUENCE</scope>
    <source>
        <strain evidence="3">HKST-UBA79</strain>
    </source>
</reference>
<accession>A0A955J1R3</accession>
<dbReference type="AlphaFoldDB" id="A0A955J1R3"/>
<evidence type="ECO:0000313" key="3">
    <source>
        <dbReference type="EMBL" id="MCA9308026.1"/>
    </source>
</evidence>
<dbReference type="Gene3D" id="3.60.21.10">
    <property type="match status" value="1"/>
</dbReference>
<evidence type="ECO:0000313" key="4">
    <source>
        <dbReference type="Proteomes" id="UP000740557"/>
    </source>
</evidence>
<dbReference type="Proteomes" id="UP000740557">
    <property type="component" value="Unassembled WGS sequence"/>
</dbReference>